<reference evidence="4 5" key="1">
    <citation type="submission" date="2015-01" db="EMBL/GenBank/DDBJ databases">
        <title>Evolution of Trichinella species and genotypes.</title>
        <authorList>
            <person name="Korhonen P.K."/>
            <person name="Edoardo P."/>
            <person name="Giuseppe L.R."/>
            <person name="Gasser R.B."/>
        </authorList>
    </citation>
    <scope>NUCLEOTIDE SEQUENCE [LARGE SCALE GENOMIC DNA]</scope>
    <source>
        <strain evidence="3">ISS176</strain>
        <strain evidence="2">ISS588</strain>
    </source>
</reference>
<accession>A0A0V1IVC0</accession>
<comment type="caution">
    <text evidence="3">The sequence shown here is derived from an EMBL/GenBank/DDBJ whole genome shotgun (WGS) entry which is preliminary data.</text>
</comment>
<sequence length="109" mass="12953">MQKIFRSCLRLRDRKQSLNRIVCLVDRYRRLFTIRVTFIAVVGIAIGLSNRICYFTVHNLKLMVNRCIFFKLQITWNQMAITDFTDSHMFPMSRTKVTDKNGDIFVETI</sequence>
<organism evidence="3 5">
    <name type="scientific">Trichinella pseudospiralis</name>
    <name type="common">Parasitic roundworm</name>
    <dbReference type="NCBI Taxonomy" id="6337"/>
    <lineage>
        <taxon>Eukaryota</taxon>
        <taxon>Metazoa</taxon>
        <taxon>Ecdysozoa</taxon>
        <taxon>Nematoda</taxon>
        <taxon>Enoplea</taxon>
        <taxon>Dorylaimia</taxon>
        <taxon>Trichinellida</taxon>
        <taxon>Trichinellidae</taxon>
        <taxon>Trichinella</taxon>
    </lineage>
</organism>
<dbReference type="AlphaFoldDB" id="A0A0V1IVC0"/>
<proteinExistence type="predicted"/>
<evidence type="ECO:0000313" key="5">
    <source>
        <dbReference type="Proteomes" id="UP000054826"/>
    </source>
</evidence>
<evidence type="ECO:0000313" key="4">
    <source>
        <dbReference type="Proteomes" id="UP000054805"/>
    </source>
</evidence>
<protein>
    <submittedName>
        <fullName evidence="3">Uncharacterized protein</fullName>
    </submittedName>
</protein>
<gene>
    <name evidence="2" type="ORF">T4B_12710</name>
    <name evidence="3" type="ORF">T4C_11331</name>
</gene>
<feature type="transmembrane region" description="Helical" evidence="1">
    <location>
        <begin position="36"/>
        <end position="57"/>
    </location>
</feature>
<evidence type="ECO:0000313" key="2">
    <source>
        <dbReference type="EMBL" id="KRZ14960.1"/>
    </source>
</evidence>
<dbReference type="Proteomes" id="UP000054805">
    <property type="component" value="Unassembled WGS sequence"/>
</dbReference>
<evidence type="ECO:0000313" key="3">
    <source>
        <dbReference type="EMBL" id="KRZ26659.1"/>
    </source>
</evidence>
<dbReference type="EMBL" id="JYDS01000315">
    <property type="protein sequence ID" value="KRZ14960.1"/>
    <property type="molecule type" value="Genomic_DNA"/>
</dbReference>
<keyword evidence="1" id="KW-1133">Transmembrane helix</keyword>
<name>A0A0V1IVC0_TRIPS</name>
<dbReference type="EMBL" id="JYDV01000177">
    <property type="protein sequence ID" value="KRZ26659.1"/>
    <property type="molecule type" value="Genomic_DNA"/>
</dbReference>
<evidence type="ECO:0000256" key="1">
    <source>
        <dbReference type="SAM" id="Phobius"/>
    </source>
</evidence>
<keyword evidence="4" id="KW-1185">Reference proteome</keyword>
<keyword evidence="1" id="KW-0812">Transmembrane</keyword>
<dbReference type="Proteomes" id="UP000054826">
    <property type="component" value="Unassembled WGS sequence"/>
</dbReference>
<keyword evidence="1" id="KW-0472">Membrane</keyword>